<feature type="domain" description="Response regulatory" evidence="3">
    <location>
        <begin position="24"/>
        <end position="139"/>
    </location>
</feature>
<accession>A0A8J7I2G9</accession>
<protein>
    <submittedName>
        <fullName evidence="4">Response regulator</fullName>
    </submittedName>
</protein>
<sequence length="142" mass="15852">MYNSDCYIHSNIDISTQKNSNSKYILICDDIVENCILFKIYLEIAGYQVEIVTNGVAALAKIKSKVPDLLILDVMMPAMDGYEVARRIRHDPDLGYFPILLVTASDEADVKNNCEVIVDGVLQKPCAPNVLLSMIKIILESK</sequence>
<feature type="modified residue" description="4-aspartylphosphate" evidence="2">
    <location>
        <position position="73"/>
    </location>
</feature>
<dbReference type="PROSITE" id="PS50110">
    <property type="entry name" value="RESPONSE_REGULATORY"/>
    <property type="match status" value="1"/>
</dbReference>
<evidence type="ECO:0000313" key="5">
    <source>
        <dbReference type="Proteomes" id="UP000662314"/>
    </source>
</evidence>
<dbReference type="SUPFAM" id="SSF52172">
    <property type="entry name" value="CheY-like"/>
    <property type="match status" value="1"/>
</dbReference>
<comment type="caution">
    <text evidence="4">The sequence shown here is derived from an EMBL/GenBank/DDBJ whole genome shotgun (WGS) entry which is preliminary data.</text>
</comment>
<proteinExistence type="predicted"/>
<dbReference type="Proteomes" id="UP000662314">
    <property type="component" value="Unassembled WGS sequence"/>
</dbReference>
<name>A0A8J7I2G9_9NOST</name>
<evidence type="ECO:0000313" key="4">
    <source>
        <dbReference type="EMBL" id="MBH8574486.1"/>
    </source>
</evidence>
<dbReference type="InterPro" id="IPR050595">
    <property type="entry name" value="Bact_response_regulator"/>
</dbReference>
<dbReference type="EMBL" id="JAECZA010000074">
    <property type="protein sequence ID" value="MBH8574486.1"/>
    <property type="molecule type" value="Genomic_DNA"/>
</dbReference>
<dbReference type="InterPro" id="IPR011006">
    <property type="entry name" value="CheY-like_superfamily"/>
</dbReference>
<dbReference type="GO" id="GO:0000160">
    <property type="term" value="P:phosphorelay signal transduction system"/>
    <property type="evidence" value="ECO:0007669"/>
    <property type="project" value="InterPro"/>
</dbReference>
<dbReference type="PANTHER" id="PTHR44591">
    <property type="entry name" value="STRESS RESPONSE REGULATOR PROTEIN 1"/>
    <property type="match status" value="1"/>
</dbReference>
<organism evidence="4 5">
    <name type="scientific">Dendronalium phyllosphericum CENA369</name>
    <dbReference type="NCBI Taxonomy" id="1725256"/>
    <lineage>
        <taxon>Bacteria</taxon>
        <taxon>Bacillati</taxon>
        <taxon>Cyanobacteriota</taxon>
        <taxon>Cyanophyceae</taxon>
        <taxon>Nostocales</taxon>
        <taxon>Nostocaceae</taxon>
        <taxon>Dendronalium</taxon>
        <taxon>Dendronalium phyllosphericum</taxon>
    </lineage>
</organism>
<evidence type="ECO:0000256" key="2">
    <source>
        <dbReference type="PROSITE-ProRule" id="PRU00169"/>
    </source>
</evidence>
<dbReference type="PANTHER" id="PTHR44591:SF3">
    <property type="entry name" value="RESPONSE REGULATORY DOMAIN-CONTAINING PROTEIN"/>
    <property type="match status" value="1"/>
</dbReference>
<keyword evidence="5" id="KW-1185">Reference proteome</keyword>
<gene>
    <name evidence="4" type="ORF">I8752_15935</name>
</gene>
<reference evidence="4 5" key="1">
    <citation type="journal article" date="2021" name="Int. J. Syst. Evol. Microbiol.">
        <title>Amazonocrinis nigriterrae gen. nov., sp. nov., Atlanticothrix silvestris gen. nov., sp. nov. and Dendronalium phyllosphericum gen. nov., sp. nov., nostocacean cyanobacteria from Brazilian environments.</title>
        <authorList>
            <person name="Alvarenga D.O."/>
            <person name="Andreote A.P.D."/>
            <person name="Branco L.H.Z."/>
            <person name="Delbaje E."/>
            <person name="Cruz R.B."/>
            <person name="Varani A.M."/>
            <person name="Fiore M.F."/>
        </authorList>
    </citation>
    <scope>NUCLEOTIDE SEQUENCE [LARGE SCALE GENOMIC DNA]</scope>
    <source>
        <strain evidence="4 5">CENA369</strain>
    </source>
</reference>
<dbReference type="InterPro" id="IPR001789">
    <property type="entry name" value="Sig_transdc_resp-reg_receiver"/>
</dbReference>
<evidence type="ECO:0000259" key="3">
    <source>
        <dbReference type="PROSITE" id="PS50110"/>
    </source>
</evidence>
<dbReference type="RefSeq" id="WP_214433292.1">
    <property type="nucleotide sequence ID" value="NZ_CAWPUQ010000311.1"/>
</dbReference>
<dbReference type="Gene3D" id="3.40.50.2300">
    <property type="match status" value="1"/>
</dbReference>
<keyword evidence="1 2" id="KW-0597">Phosphoprotein</keyword>
<dbReference type="SMART" id="SM00448">
    <property type="entry name" value="REC"/>
    <property type="match status" value="1"/>
</dbReference>
<dbReference type="AlphaFoldDB" id="A0A8J7I2G9"/>
<evidence type="ECO:0000256" key="1">
    <source>
        <dbReference type="ARBA" id="ARBA00022553"/>
    </source>
</evidence>
<dbReference type="Pfam" id="PF00072">
    <property type="entry name" value="Response_reg"/>
    <property type="match status" value="1"/>
</dbReference>